<sequence>MRFLNLLLALSPLAQVSSAIPQEWGNSTGPLGGNLITDPARLSELHEVHNEVIRMLNTGETLPVERSRSLTVHGQHDKRVYQAFGLLGVFVASMFGLKTVEKITDQLLELFTSDDTIWTRKENCRAYFSTQGGGNEEFRTYARDHGNPTSEVHKNVGWIDPEHTAPPIHFFEGDQGDSAIGVYSVQYTATDRVAWSGIPDTEKCPFEGLCNPQYIFYHNGYQIVLNTWQSQGRISACQYSQGEDCLGLCSSGVKNQFSRGGVRWGGDCAIPCIDDAGDGYDVVPNK</sequence>
<reference evidence="2" key="1">
    <citation type="submission" date="2021-08" db="EMBL/GenBank/DDBJ databases">
        <title>Global Aspergillus fumigatus from environmental and clinical sources.</title>
        <authorList>
            <person name="Barber A."/>
            <person name="Sae-Ong T."/>
        </authorList>
    </citation>
    <scope>NUCLEOTIDE SEQUENCE</scope>
    <source>
        <strain evidence="2">NRZ-2016-071</strain>
    </source>
</reference>
<accession>A0A9P4ZW17</accession>
<dbReference type="AlphaFoldDB" id="A0A9P4ZW17"/>
<dbReference type="OMA" id="EFRTYAR"/>
<feature type="chain" id="PRO_5041112435" description="WSC domain-containing protein" evidence="1">
    <location>
        <begin position="20"/>
        <end position="286"/>
    </location>
</feature>
<proteinExistence type="predicted"/>
<protein>
    <recommendedName>
        <fullName evidence="4">WSC domain-containing protein</fullName>
    </recommendedName>
</protein>
<dbReference type="EMBL" id="JAIBSC010000079">
    <property type="protein sequence ID" value="KAH1900133.1"/>
    <property type="molecule type" value="Genomic_DNA"/>
</dbReference>
<organism evidence="2 3">
    <name type="scientific">Aspergillus fumigatus</name>
    <name type="common">Neosartorya fumigata</name>
    <dbReference type="NCBI Taxonomy" id="746128"/>
    <lineage>
        <taxon>Eukaryota</taxon>
        <taxon>Fungi</taxon>
        <taxon>Dikarya</taxon>
        <taxon>Ascomycota</taxon>
        <taxon>Pezizomycotina</taxon>
        <taxon>Eurotiomycetes</taxon>
        <taxon>Eurotiomycetidae</taxon>
        <taxon>Eurotiales</taxon>
        <taxon>Aspergillaceae</taxon>
        <taxon>Aspergillus</taxon>
        <taxon>Aspergillus subgen. Fumigati</taxon>
    </lineage>
</organism>
<dbReference type="Proteomes" id="UP000813423">
    <property type="component" value="Unassembled WGS sequence"/>
</dbReference>
<name>A0A9P4ZW17_ASPFM</name>
<gene>
    <name evidence="2" type="ORF">KXV57_008653</name>
</gene>
<evidence type="ECO:0008006" key="4">
    <source>
        <dbReference type="Google" id="ProtNLM"/>
    </source>
</evidence>
<evidence type="ECO:0000313" key="3">
    <source>
        <dbReference type="Proteomes" id="UP000813423"/>
    </source>
</evidence>
<keyword evidence="1" id="KW-0732">Signal</keyword>
<comment type="caution">
    <text evidence="2">The sequence shown here is derived from an EMBL/GenBank/DDBJ whole genome shotgun (WGS) entry which is preliminary data.</text>
</comment>
<feature type="signal peptide" evidence="1">
    <location>
        <begin position="1"/>
        <end position="19"/>
    </location>
</feature>
<evidence type="ECO:0000313" key="2">
    <source>
        <dbReference type="EMBL" id="KAH1900133.1"/>
    </source>
</evidence>
<evidence type="ECO:0000256" key="1">
    <source>
        <dbReference type="SAM" id="SignalP"/>
    </source>
</evidence>